<evidence type="ECO:0000256" key="2">
    <source>
        <dbReference type="SAM" id="MobiDB-lite"/>
    </source>
</evidence>
<feature type="compositionally biased region" description="Basic and acidic residues" evidence="2">
    <location>
        <begin position="113"/>
        <end position="122"/>
    </location>
</feature>
<gene>
    <name evidence="4" type="ORF">CCH79_00015094</name>
</gene>
<name>A0A315W9W1_GAMAF</name>
<feature type="compositionally biased region" description="Low complexity" evidence="2">
    <location>
        <begin position="90"/>
        <end position="105"/>
    </location>
</feature>
<evidence type="ECO:0000259" key="3">
    <source>
        <dbReference type="PROSITE" id="PS50013"/>
    </source>
</evidence>
<keyword evidence="5" id="KW-1185">Reference proteome</keyword>
<proteinExistence type="predicted"/>
<protein>
    <recommendedName>
        <fullName evidence="3">Chromo domain-containing protein</fullName>
    </recommendedName>
</protein>
<evidence type="ECO:0000313" key="4">
    <source>
        <dbReference type="EMBL" id="PWA32591.1"/>
    </source>
</evidence>
<dbReference type="PANTHER" id="PTHR46389">
    <property type="entry name" value="POLYCOMB GROUP PROTEIN PC"/>
    <property type="match status" value="1"/>
</dbReference>
<dbReference type="InterPro" id="IPR037177">
    <property type="entry name" value="DLC_sf"/>
</dbReference>
<dbReference type="SUPFAM" id="SSF54648">
    <property type="entry name" value="DLC"/>
    <property type="match status" value="1"/>
</dbReference>
<dbReference type="STRING" id="33528.ENSGAFP00000017356"/>
<dbReference type="Gene3D" id="2.40.50.40">
    <property type="match status" value="1"/>
</dbReference>
<reference evidence="4 5" key="1">
    <citation type="journal article" date="2018" name="G3 (Bethesda)">
        <title>A High-Quality Reference Genome for the Invasive Mosquitofish Gambusia affinis Using a Chicago Library.</title>
        <authorList>
            <person name="Hoffberg S.L."/>
            <person name="Troendle N.J."/>
            <person name="Glenn T.C."/>
            <person name="Mahmud O."/>
            <person name="Louha S."/>
            <person name="Chalopin D."/>
            <person name="Bennetzen J.L."/>
            <person name="Mauricio R."/>
        </authorList>
    </citation>
    <scope>NUCLEOTIDE SEQUENCE [LARGE SCALE GENOMIC DNA]</scope>
    <source>
        <strain evidence="4">NE01/NJP1002.9</strain>
        <tissue evidence="4">Muscle</tissue>
    </source>
</reference>
<dbReference type="InterPro" id="IPR052458">
    <property type="entry name" value="PcG_PRC1-like_component"/>
</dbReference>
<dbReference type="InterPro" id="IPR000953">
    <property type="entry name" value="Chromo/chromo_shadow_dom"/>
</dbReference>
<dbReference type="InterPro" id="IPR016197">
    <property type="entry name" value="Chromo-like_dom_sf"/>
</dbReference>
<dbReference type="SUPFAM" id="SSF54160">
    <property type="entry name" value="Chromo domain-like"/>
    <property type="match status" value="1"/>
</dbReference>
<evidence type="ECO:0000256" key="1">
    <source>
        <dbReference type="ARBA" id="ARBA00004123"/>
    </source>
</evidence>
<feature type="non-terminal residue" evidence="4">
    <location>
        <position position="159"/>
    </location>
</feature>
<dbReference type="GO" id="GO:0000785">
    <property type="term" value="C:chromatin"/>
    <property type="evidence" value="ECO:0007669"/>
    <property type="project" value="TreeGrafter"/>
</dbReference>
<dbReference type="GO" id="GO:0003682">
    <property type="term" value="F:chromatin binding"/>
    <property type="evidence" value="ECO:0007669"/>
    <property type="project" value="TreeGrafter"/>
</dbReference>
<organism evidence="4 5">
    <name type="scientific">Gambusia affinis</name>
    <name type="common">Western mosquitofish</name>
    <name type="synonym">Heterandria affinis</name>
    <dbReference type="NCBI Taxonomy" id="33528"/>
    <lineage>
        <taxon>Eukaryota</taxon>
        <taxon>Metazoa</taxon>
        <taxon>Chordata</taxon>
        <taxon>Craniata</taxon>
        <taxon>Vertebrata</taxon>
        <taxon>Euteleostomi</taxon>
        <taxon>Actinopterygii</taxon>
        <taxon>Neopterygii</taxon>
        <taxon>Teleostei</taxon>
        <taxon>Neoteleostei</taxon>
        <taxon>Acanthomorphata</taxon>
        <taxon>Ovalentaria</taxon>
        <taxon>Atherinomorphae</taxon>
        <taxon>Cyprinodontiformes</taxon>
        <taxon>Poeciliidae</taxon>
        <taxon>Poeciliinae</taxon>
        <taxon>Gambusia</taxon>
    </lineage>
</organism>
<accession>A0A315W9W1</accession>
<dbReference type="GO" id="GO:0035102">
    <property type="term" value="C:PRC1 complex"/>
    <property type="evidence" value="ECO:0007669"/>
    <property type="project" value="TreeGrafter"/>
</dbReference>
<feature type="region of interest" description="Disordered" evidence="2">
    <location>
        <begin position="54"/>
        <end position="122"/>
    </location>
</feature>
<feature type="domain" description="Chromo" evidence="3">
    <location>
        <begin position="11"/>
        <end position="64"/>
    </location>
</feature>
<comment type="caution">
    <text evidence="4">The sequence shown here is derived from an EMBL/GenBank/DDBJ whole genome shotgun (WGS) entry which is preliminary data.</text>
</comment>
<dbReference type="GO" id="GO:0007017">
    <property type="term" value="P:microtubule-based process"/>
    <property type="evidence" value="ECO:0007669"/>
    <property type="project" value="InterPro"/>
</dbReference>
<dbReference type="PANTHER" id="PTHR46389:SF4">
    <property type="entry name" value="CHROMOBOX PROTEIN HOMOLOG 6"/>
    <property type="match status" value="1"/>
</dbReference>
<dbReference type="PROSITE" id="PS50013">
    <property type="entry name" value="CHROMO_2"/>
    <property type="match status" value="1"/>
</dbReference>
<feature type="compositionally biased region" description="Basic and acidic residues" evidence="2">
    <location>
        <begin position="54"/>
        <end position="63"/>
    </location>
</feature>
<sequence length="159" mass="17905">MELSAAGDRIFAAEAILKRRVRKLIAAKAIESKDSTWEPEENILDDRLILGFEQKEREREMHGPKKRGPKPKNFAAKGRGQKAEPTSRASSSRQNTPRSSSTTSRVGMAGTGEGKKEEADYKRLHSFPLIRHTDMPEEMRVETMELCVTACEKFATNNE</sequence>
<dbReference type="GO" id="GO:0030286">
    <property type="term" value="C:dynein complex"/>
    <property type="evidence" value="ECO:0007669"/>
    <property type="project" value="InterPro"/>
</dbReference>
<dbReference type="EMBL" id="NHOQ01000160">
    <property type="protein sequence ID" value="PWA32591.1"/>
    <property type="molecule type" value="Genomic_DNA"/>
</dbReference>
<evidence type="ECO:0000313" key="5">
    <source>
        <dbReference type="Proteomes" id="UP000250572"/>
    </source>
</evidence>
<dbReference type="GO" id="GO:0000122">
    <property type="term" value="P:negative regulation of transcription by RNA polymerase II"/>
    <property type="evidence" value="ECO:0007669"/>
    <property type="project" value="TreeGrafter"/>
</dbReference>
<dbReference type="AlphaFoldDB" id="A0A315W9W1"/>
<comment type="subcellular location">
    <subcellularLocation>
        <location evidence="1">Nucleus</location>
    </subcellularLocation>
</comment>
<dbReference type="Proteomes" id="UP000250572">
    <property type="component" value="Unassembled WGS sequence"/>
</dbReference>